<dbReference type="STRING" id="149040.A0A194X9V0"/>
<dbReference type="GeneID" id="28820497"/>
<dbReference type="EMBL" id="KQ947415">
    <property type="protein sequence ID" value="KUJ16941.1"/>
    <property type="molecule type" value="Genomic_DNA"/>
</dbReference>
<evidence type="ECO:0000256" key="1">
    <source>
        <dbReference type="SAM" id="MobiDB-lite"/>
    </source>
</evidence>
<dbReference type="InParanoid" id="A0A194X9V0"/>
<dbReference type="Pfam" id="PF00646">
    <property type="entry name" value="F-box"/>
    <property type="match status" value="1"/>
</dbReference>
<evidence type="ECO:0000313" key="4">
    <source>
        <dbReference type="Proteomes" id="UP000070700"/>
    </source>
</evidence>
<proteinExistence type="predicted"/>
<name>A0A194X9V0_MOLSC</name>
<reference evidence="3 4" key="1">
    <citation type="submission" date="2015-10" db="EMBL/GenBank/DDBJ databases">
        <title>Full genome of DAOMC 229536 Phialocephala scopiformis, a fungal endophyte of spruce producing the potent anti-insectan compound rugulosin.</title>
        <authorList>
            <consortium name="DOE Joint Genome Institute"/>
            <person name="Walker A.K."/>
            <person name="Frasz S.L."/>
            <person name="Seifert K.A."/>
            <person name="Miller J.D."/>
            <person name="Mondo S.J."/>
            <person name="Labutti K."/>
            <person name="Lipzen A."/>
            <person name="Dockter R."/>
            <person name="Kennedy M."/>
            <person name="Grigoriev I.V."/>
            <person name="Spatafora J.W."/>
        </authorList>
    </citation>
    <scope>NUCLEOTIDE SEQUENCE [LARGE SCALE GENOMIC DNA]</scope>
    <source>
        <strain evidence="3 4">CBS 120377</strain>
    </source>
</reference>
<dbReference type="OrthoDB" id="5279008at2759"/>
<evidence type="ECO:0000313" key="3">
    <source>
        <dbReference type="EMBL" id="KUJ16941.1"/>
    </source>
</evidence>
<dbReference type="KEGG" id="psco:LY89DRAFT_616603"/>
<evidence type="ECO:0000259" key="2">
    <source>
        <dbReference type="PROSITE" id="PS50181"/>
    </source>
</evidence>
<dbReference type="PROSITE" id="PS50181">
    <property type="entry name" value="FBOX"/>
    <property type="match status" value="1"/>
</dbReference>
<keyword evidence="4" id="KW-1185">Reference proteome</keyword>
<dbReference type="RefSeq" id="XP_018071296.1">
    <property type="nucleotide sequence ID" value="XM_018210771.1"/>
</dbReference>
<sequence length="492" mass="55848">MDTPMANTDHESPTLESIPTEVLLHITSYLTTPEYGALRLTSKLIEDSIHTSFAREFFAKKKFMISEFSLQALLDISQSRFAKSLKHVIFGLERLDFTAALRQMTILRPGLELRKNNILRQQLDNIAMLNTSQDVEMLAEVFSNLTNLETVGMRDFNSRSRTRDHPEIEWRSYGVSTFLLETGIALERTAYSTGHLGMNERDLHISRTFLSLLRALGKSNSQAKNFEVILRNCTLQDHAFNIPKHLERAIEPVLGKLRTLFLDISVGFFPLYVNEGNKLSKCPAYLLRKFLSKVPHLEHLRLNVKDRESDQGGELLSWFSKPNTSVSSNGTFAGSNLEPPPPVDLRNLQQLDIGMLSVSPKVLLAIFQKFQATLHTVSLHKVKMLEHDQEKLAEKVNLWAEFFGRLSEYKLKLSAINLSLLSQELTDLEYLDPQRITFNNTSDPQVKRWAGADLQGGLRDFQNDMVVKWTPPRRPIDEDVGSSDGSDSGESD</sequence>
<dbReference type="AlphaFoldDB" id="A0A194X9V0"/>
<protein>
    <recommendedName>
        <fullName evidence="2">F-box domain-containing protein</fullName>
    </recommendedName>
</protein>
<feature type="region of interest" description="Disordered" evidence="1">
    <location>
        <begin position="470"/>
        <end position="492"/>
    </location>
</feature>
<dbReference type="InterPro" id="IPR001810">
    <property type="entry name" value="F-box_dom"/>
</dbReference>
<dbReference type="Proteomes" id="UP000070700">
    <property type="component" value="Unassembled WGS sequence"/>
</dbReference>
<accession>A0A194X9V0</accession>
<gene>
    <name evidence="3" type="ORF">LY89DRAFT_616603</name>
</gene>
<feature type="domain" description="F-box" evidence="2">
    <location>
        <begin position="12"/>
        <end position="61"/>
    </location>
</feature>
<organism evidence="3 4">
    <name type="scientific">Mollisia scopiformis</name>
    <name type="common">Conifer needle endophyte fungus</name>
    <name type="synonym">Phialocephala scopiformis</name>
    <dbReference type="NCBI Taxonomy" id="149040"/>
    <lineage>
        <taxon>Eukaryota</taxon>
        <taxon>Fungi</taxon>
        <taxon>Dikarya</taxon>
        <taxon>Ascomycota</taxon>
        <taxon>Pezizomycotina</taxon>
        <taxon>Leotiomycetes</taxon>
        <taxon>Helotiales</taxon>
        <taxon>Mollisiaceae</taxon>
        <taxon>Mollisia</taxon>
    </lineage>
</organism>
<dbReference type="SUPFAM" id="SSF52047">
    <property type="entry name" value="RNI-like"/>
    <property type="match status" value="1"/>
</dbReference>